<dbReference type="CDD" id="cd07302">
    <property type="entry name" value="CHD"/>
    <property type="match status" value="1"/>
</dbReference>
<dbReference type="PROSITE" id="PS50125">
    <property type="entry name" value="GUANYLATE_CYCLASE_2"/>
    <property type="match status" value="1"/>
</dbReference>
<keyword evidence="4" id="KW-1185">Reference proteome</keyword>
<comment type="similarity">
    <text evidence="1">Belongs to the adenylyl cyclase class-3 family.</text>
</comment>
<dbReference type="PANTHER" id="PTHR43081">
    <property type="entry name" value="ADENYLATE CYCLASE, TERMINAL-DIFFERENTIATION SPECIFIC-RELATED"/>
    <property type="match status" value="1"/>
</dbReference>
<dbReference type="InterPro" id="IPR032026">
    <property type="entry name" value="Ad_Cy_reg"/>
</dbReference>
<dbReference type="STRING" id="1122247.GCA_000379865_00555"/>
<evidence type="ECO:0000256" key="1">
    <source>
        <dbReference type="ARBA" id="ARBA00005381"/>
    </source>
</evidence>
<dbReference type="InterPro" id="IPR001054">
    <property type="entry name" value="A/G_cyclase"/>
</dbReference>
<reference evidence="3 4" key="1">
    <citation type="journal article" date="2012" name="J. Bacteriol.">
        <title>Genome sequence of Mycobacterium hassiacum DSM 44199, a rare source of heat-stable mycobacterial proteins.</title>
        <authorList>
            <person name="Tiago I."/>
            <person name="Maranha A."/>
            <person name="Mendes V."/>
            <person name="Alarico S."/>
            <person name="Moynihan P.J."/>
            <person name="Clarke A.J."/>
            <person name="Macedo-Ribeiro S."/>
            <person name="Pereira P.J."/>
            <person name="Empadinhas N."/>
        </authorList>
    </citation>
    <scope>NUCLEOTIDE SEQUENCE [LARGE SCALE GENOMIC DNA]</scope>
    <source>
        <strain evidence="4">DSM 44199 / CIP 105218 / JCM 12690 / 3849</strain>
    </source>
</reference>
<dbReference type="PANTHER" id="PTHR43081:SF19">
    <property type="entry name" value="PH-SENSITIVE ADENYLATE CYCLASE RV1264"/>
    <property type="match status" value="1"/>
</dbReference>
<dbReference type="SMART" id="SM00044">
    <property type="entry name" value="CYCc"/>
    <property type="match status" value="1"/>
</dbReference>
<dbReference type="Gene3D" id="3.30.70.1230">
    <property type="entry name" value="Nucleotide cyclase"/>
    <property type="match status" value="1"/>
</dbReference>
<gene>
    <name evidence="3" type="ORF">C731_3177</name>
</gene>
<dbReference type="GO" id="GO:0035556">
    <property type="term" value="P:intracellular signal transduction"/>
    <property type="evidence" value="ECO:0007669"/>
    <property type="project" value="InterPro"/>
</dbReference>
<evidence type="ECO:0000313" key="4">
    <source>
        <dbReference type="Proteomes" id="UP000006265"/>
    </source>
</evidence>
<protein>
    <submittedName>
        <fullName evidence="3">pH-sensitive adenylate cyclase</fullName>
        <ecNumber evidence="3">4.6.1.1</ecNumber>
    </submittedName>
</protein>
<name>K5B7Z7_MYCHD</name>
<dbReference type="Proteomes" id="UP000006265">
    <property type="component" value="Unassembled WGS sequence"/>
</dbReference>
<evidence type="ECO:0000259" key="2">
    <source>
        <dbReference type="PROSITE" id="PS50125"/>
    </source>
</evidence>
<dbReference type="GO" id="GO:0006171">
    <property type="term" value="P:cAMP biosynthetic process"/>
    <property type="evidence" value="ECO:0007669"/>
    <property type="project" value="TreeGrafter"/>
</dbReference>
<dbReference type="Pfam" id="PF16701">
    <property type="entry name" value="Ad_Cy_reg"/>
    <property type="match status" value="1"/>
</dbReference>
<accession>K5B7Z7</accession>
<dbReference type="EMBL" id="AMRA01000092">
    <property type="protein sequence ID" value="EKF22818.1"/>
    <property type="molecule type" value="Genomic_DNA"/>
</dbReference>
<dbReference type="Pfam" id="PF00211">
    <property type="entry name" value="Guanylate_cyc"/>
    <property type="match status" value="1"/>
</dbReference>
<feature type="domain" description="Guanylate cyclase" evidence="2">
    <location>
        <begin position="213"/>
        <end position="321"/>
    </location>
</feature>
<comment type="caution">
    <text evidence="3">The sequence shown here is derived from an EMBL/GenBank/DDBJ whole genome shotgun (WGS) entry which is preliminary data.</text>
</comment>
<dbReference type="GO" id="GO:0004016">
    <property type="term" value="F:adenylate cyclase activity"/>
    <property type="evidence" value="ECO:0007669"/>
    <property type="project" value="UniProtKB-EC"/>
</dbReference>
<dbReference type="eggNOG" id="COG2114">
    <property type="taxonomic scope" value="Bacteria"/>
</dbReference>
<dbReference type="SUPFAM" id="SSF55073">
    <property type="entry name" value="Nucleotide cyclase"/>
    <property type="match status" value="1"/>
</dbReference>
<sequence length="385" mass="41454">MAEDVDIAASGLLDGLEGEARAERAELVEWLLHRGFSVDQIRHALAPVLLPARRLVGDDGRLVSARAVCERAGMDLEVWYRFMRAMGLPTDDDPDAPVYPRADAEAAAFAQRFIALGLDADQLIPVTRTLADGLGRAAEEMRHAALSTVLDPTAREVDVARSAEALVAATAPLLEQMIQEMLRLQLRRMMETEAVTASERAEGRRLPGARPVTIGFADLVGFTRLGELVPPEDLERLAGKLVETAGEVVEPPVRLVKTIGDAVMLAGPDPGEVVDDLLALVEAAADDDEFPRLRAGAATGMAVSRAGDWYGSPVNLASRVTGVARPGSVLVAESTHDALRDDPRFTWSFAGARRLKGIKNDVKLFRVRRAGTRPVRADPPGDGRT</sequence>
<keyword evidence="3" id="KW-0456">Lyase</keyword>
<dbReference type="OrthoDB" id="310836at2"/>
<dbReference type="AlphaFoldDB" id="K5B7Z7"/>
<dbReference type="InterPro" id="IPR029787">
    <property type="entry name" value="Nucleotide_cyclase"/>
</dbReference>
<dbReference type="EC" id="4.6.1.1" evidence="3"/>
<organism evidence="3 4">
    <name type="scientific">Mycolicibacterium hassiacum (strain DSM 44199 / CIP 105218 / JCM 12690 / 3849)</name>
    <name type="common">Mycobacterium hassiacum</name>
    <dbReference type="NCBI Taxonomy" id="1122247"/>
    <lineage>
        <taxon>Bacteria</taxon>
        <taxon>Bacillati</taxon>
        <taxon>Actinomycetota</taxon>
        <taxon>Actinomycetes</taxon>
        <taxon>Mycobacteriales</taxon>
        <taxon>Mycobacteriaceae</taxon>
        <taxon>Mycolicibacterium</taxon>
    </lineage>
</organism>
<evidence type="ECO:0000313" key="3">
    <source>
        <dbReference type="EMBL" id="EKF22818.1"/>
    </source>
</evidence>
<dbReference type="PATRIC" id="fig|1122247.3.peg.3046"/>
<dbReference type="InterPro" id="IPR050697">
    <property type="entry name" value="Adenylyl/Guanylyl_Cyclase_3/4"/>
</dbReference>
<proteinExistence type="inferred from homology"/>